<dbReference type="InterPro" id="IPR018247">
    <property type="entry name" value="EF_Hand_1_Ca_BS"/>
</dbReference>
<reference evidence="1 2" key="1">
    <citation type="journal article" date="2016" name="Nat. Commun.">
        <title>Thousands of microbial genomes shed light on interconnected biogeochemical processes in an aquifer system.</title>
        <authorList>
            <person name="Anantharaman K."/>
            <person name="Brown C.T."/>
            <person name="Hug L.A."/>
            <person name="Sharon I."/>
            <person name="Castelle C.J."/>
            <person name="Probst A.J."/>
            <person name="Thomas B.C."/>
            <person name="Singh A."/>
            <person name="Wilkins M.J."/>
            <person name="Karaoz U."/>
            <person name="Brodie E.L."/>
            <person name="Williams K.H."/>
            <person name="Hubbard S.S."/>
            <person name="Banfield J.F."/>
        </authorList>
    </citation>
    <scope>NUCLEOTIDE SEQUENCE [LARGE SCALE GENOMIC DNA]</scope>
</reference>
<evidence type="ECO:0000313" key="1">
    <source>
        <dbReference type="EMBL" id="OGK44659.1"/>
    </source>
</evidence>
<dbReference type="AlphaFoldDB" id="A0A1F7IMQ7"/>
<gene>
    <name evidence="1" type="ORF">A3B40_02460</name>
</gene>
<dbReference type="InterPro" id="IPR022121">
    <property type="entry name" value="Peptidase_M73_camelysin"/>
</dbReference>
<dbReference type="InterPro" id="IPR023833">
    <property type="entry name" value="Signal_pept_SipW-depend-type"/>
</dbReference>
<sequence length="186" mass="19350">MNRQIVMGILSIFAVTALVGGATFALFSSQASNNENTFGAGTMQLRINGDEGSTSSSVFSIANAKPTDVFTQVIALSNTGSIAATDVLLTSINVTPSNTPPPNLGDILTLDVYDDFNGNGIIDGGDFLRGSAHLTNPAWLNISLGFGLAGGGGSHQIIARITFDDTDDNSYQGIGVNFNLNFQANQ</sequence>
<dbReference type="PROSITE" id="PS00018">
    <property type="entry name" value="EF_HAND_1"/>
    <property type="match status" value="1"/>
</dbReference>
<organism evidence="1 2">
    <name type="scientific">Candidatus Roizmanbacteria bacterium RIFCSPLOWO2_01_FULL_37_16</name>
    <dbReference type="NCBI Taxonomy" id="1802058"/>
    <lineage>
        <taxon>Bacteria</taxon>
        <taxon>Candidatus Roizmaniibacteriota</taxon>
    </lineage>
</organism>
<dbReference type="NCBIfam" id="TIGR04088">
    <property type="entry name" value="cognate_SipW"/>
    <property type="match status" value="1"/>
</dbReference>
<accession>A0A1F7IMQ7</accession>
<dbReference type="Pfam" id="PF12389">
    <property type="entry name" value="Peptidase_M73"/>
    <property type="match status" value="1"/>
</dbReference>
<comment type="caution">
    <text evidence="1">The sequence shown here is derived from an EMBL/GenBank/DDBJ whole genome shotgun (WGS) entry which is preliminary data.</text>
</comment>
<evidence type="ECO:0000313" key="2">
    <source>
        <dbReference type="Proteomes" id="UP000178040"/>
    </source>
</evidence>
<dbReference type="Proteomes" id="UP000178040">
    <property type="component" value="Unassembled WGS sequence"/>
</dbReference>
<proteinExistence type="predicted"/>
<evidence type="ECO:0008006" key="3">
    <source>
        <dbReference type="Google" id="ProtNLM"/>
    </source>
</evidence>
<name>A0A1F7IMQ7_9BACT</name>
<protein>
    <recommendedName>
        <fullName evidence="3">Camelysin metallo-endopeptidase</fullName>
    </recommendedName>
</protein>
<dbReference type="EMBL" id="MGAI01000024">
    <property type="protein sequence ID" value="OGK44659.1"/>
    <property type="molecule type" value="Genomic_DNA"/>
</dbReference>